<feature type="transmembrane region" description="Helical" evidence="6">
    <location>
        <begin position="63"/>
        <end position="88"/>
    </location>
</feature>
<organism evidence="8 9">
    <name type="scientific">Thermanaerothrix daxensis</name>
    <dbReference type="NCBI Taxonomy" id="869279"/>
    <lineage>
        <taxon>Bacteria</taxon>
        <taxon>Bacillati</taxon>
        <taxon>Chloroflexota</taxon>
        <taxon>Anaerolineae</taxon>
        <taxon>Anaerolineales</taxon>
        <taxon>Anaerolineaceae</taxon>
        <taxon>Thermanaerothrix</taxon>
    </lineage>
</organism>
<keyword evidence="9" id="KW-1185">Reference proteome</keyword>
<dbReference type="PANTHER" id="PTHR32322">
    <property type="entry name" value="INNER MEMBRANE TRANSPORTER"/>
    <property type="match status" value="1"/>
</dbReference>
<reference evidence="8 9" key="1">
    <citation type="submission" date="2015-07" db="EMBL/GenBank/DDBJ databases">
        <title>Whole genome sequence of Thermanaerothrix daxensis DSM 23592.</title>
        <authorList>
            <person name="Hemp J."/>
            <person name="Ward L.M."/>
            <person name="Pace L.A."/>
            <person name="Fischer W.W."/>
        </authorList>
    </citation>
    <scope>NUCLEOTIDE SEQUENCE [LARGE SCALE GENOMIC DNA]</scope>
    <source>
        <strain evidence="8 9">GNS-1</strain>
    </source>
</reference>
<comment type="similarity">
    <text evidence="2">Belongs to the EamA transporter family.</text>
</comment>
<feature type="transmembrane region" description="Helical" evidence="6">
    <location>
        <begin position="210"/>
        <end position="228"/>
    </location>
</feature>
<feature type="transmembrane region" description="Helical" evidence="6">
    <location>
        <begin position="100"/>
        <end position="116"/>
    </location>
</feature>
<comment type="caution">
    <text evidence="8">The sequence shown here is derived from an EMBL/GenBank/DDBJ whole genome shotgun (WGS) entry which is preliminary data.</text>
</comment>
<feature type="transmembrane region" description="Helical" evidence="6">
    <location>
        <begin position="181"/>
        <end position="204"/>
    </location>
</feature>
<evidence type="ECO:0000313" key="9">
    <source>
        <dbReference type="Proteomes" id="UP000050544"/>
    </source>
</evidence>
<keyword evidence="4 6" id="KW-1133">Transmembrane helix</keyword>
<dbReference type="RefSeq" id="WP_054522169.1">
    <property type="nucleotide sequence ID" value="NZ_LGKO01000005.1"/>
</dbReference>
<dbReference type="Proteomes" id="UP000050544">
    <property type="component" value="Unassembled WGS sequence"/>
</dbReference>
<feature type="transmembrane region" description="Helical" evidence="6">
    <location>
        <begin position="152"/>
        <end position="169"/>
    </location>
</feature>
<gene>
    <name evidence="8" type="ORF">SE15_11115</name>
</gene>
<evidence type="ECO:0000256" key="3">
    <source>
        <dbReference type="ARBA" id="ARBA00022692"/>
    </source>
</evidence>
<evidence type="ECO:0000256" key="2">
    <source>
        <dbReference type="ARBA" id="ARBA00007362"/>
    </source>
</evidence>
<dbReference type="InterPro" id="IPR000620">
    <property type="entry name" value="EamA_dom"/>
</dbReference>
<comment type="subcellular location">
    <subcellularLocation>
        <location evidence="1">Membrane</location>
        <topology evidence="1">Multi-pass membrane protein</topology>
    </subcellularLocation>
</comment>
<protein>
    <recommendedName>
        <fullName evidence="7">EamA domain-containing protein</fullName>
    </recommendedName>
</protein>
<feature type="domain" description="EamA" evidence="7">
    <location>
        <begin position="150"/>
        <end position="282"/>
    </location>
</feature>
<dbReference type="InterPro" id="IPR050638">
    <property type="entry name" value="AA-Vitamin_Transporters"/>
</dbReference>
<feature type="transmembrane region" description="Helical" evidence="6">
    <location>
        <begin position="37"/>
        <end position="56"/>
    </location>
</feature>
<dbReference type="STRING" id="869279.SE15_11115"/>
<dbReference type="AlphaFoldDB" id="A0A0P6Y0Y5"/>
<feature type="domain" description="EamA" evidence="7">
    <location>
        <begin position="9"/>
        <end position="140"/>
    </location>
</feature>
<feature type="transmembrane region" description="Helical" evidence="6">
    <location>
        <begin position="265"/>
        <end position="283"/>
    </location>
</feature>
<evidence type="ECO:0000256" key="6">
    <source>
        <dbReference type="SAM" id="Phobius"/>
    </source>
</evidence>
<proteinExistence type="inferred from homology"/>
<feature type="transmembrane region" description="Helical" evidence="6">
    <location>
        <begin position="123"/>
        <end position="140"/>
    </location>
</feature>
<evidence type="ECO:0000256" key="4">
    <source>
        <dbReference type="ARBA" id="ARBA00022989"/>
    </source>
</evidence>
<dbReference type="Pfam" id="PF00892">
    <property type="entry name" value="EamA"/>
    <property type="match status" value="2"/>
</dbReference>
<feature type="transmembrane region" description="Helical" evidence="6">
    <location>
        <begin position="240"/>
        <end position="259"/>
    </location>
</feature>
<sequence>MHVNRRSQGVVAALASALFMGTMPVFGKQAFALGFSPLAVVALRSAIAALLMLGVMNFQRQFFYIYPVGLLGCLIAGVLNGIGSIFYYTALSHLDASVGHLIYSFYPLFVALWLWLDRQQISRITLLRLTLALPGIYLLIRTGHDPVNLSGAFMMLLAALFYALHLIINQRILYEAPAPTVTLYTLLAMALTVGAAFAIAHPVLPAFSLSWWPVLGMAGVTFLSRLTLFLGVKNLGGLQTALLGLSELLVTVFLAQVWLGERLSPAQWAGAFLIGGSMLLMALDQSSPEQRTSSGWLRWLNPPHLPEIDLPWQR</sequence>
<dbReference type="InterPro" id="IPR037185">
    <property type="entry name" value="EmrE-like"/>
</dbReference>
<dbReference type="PANTHER" id="PTHR32322:SF2">
    <property type="entry name" value="EAMA DOMAIN-CONTAINING PROTEIN"/>
    <property type="match status" value="1"/>
</dbReference>
<evidence type="ECO:0000313" key="8">
    <source>
        <dbReference type="EMBL" id="KPL82643.1"/>
    </source>
</evidence>
<evidence type="ECO:0000256" key="5">
    <source>
        <dbReference type="ARBA" id="ARBA00023136"/>
    </source>
</evidence>
<dbReference type="SUPFAM" id="SSF103481">
    <property type="entry name" value="Multidrug resistance efflux transporter EmrE"/>
    <property type="match status" value="2"/>
</dbReference>
<evidence type="ECO:0000256" key="1">
    <source>
        <dbReference type="ARBA" id="ARBA00004141"/>
    </source>
</evidence>
<keyword evidence="3 6" id="KW-0812">Transmembrane</keyword>
<dbReference type="EMBL" id="LGKO01000005">
    <property type="protein sequence ID" value="KPL82643.1"/>
    <property type="molecule type" value="Genomic_DNA"/>
</dbReference>
<dbReference type="GO" id="GO:0016020">
    <property type="term" value="C:membrane"/>
    <property type="evidence" value="ECO:0007669"/>
    <property type="project" value="UniProtKB-SubCell"/>
</dbReference>
<name>A0A0P6Y0Y5_9CHLR</name>
<evidence type="ECO:0000259" key="7">
    <source>
        <dbReference type="Pfam" id="PF00892"/>
    </source>
</evidence>
<accession>A0A0P6Y0Y5</accession>
<keyword evidence="5 6" id="KW-0472">Membrane</keyword>